<sequence>MKKKLVLSLLLLILLTGCRSFILKTMVSKSVEIEVLYNKEKDKKLVLLPMVHLNHPEFFEDVKHKLDSLRDDGYSVFYETVQLDSTLYASKEIDTITRKWRKIVGFHLTKYDDSENKSLPRALRNNKYVAQTKKNIGLKKQDRKIDVPIDTLIQVFEIKYDEVRLSPCDFLTDLKAEYNCGKTPLHQRKYILLKVRNQYIENKVLQSKDKKIALVYGKDHFKELKQSFQNQGYQLKNKK</sequence>
<dbReference type="PROSITE" id="PS51257">
    <property type="entry name" value="PROKAR_LIPOPROTEIN"/>
    <property type="match status" value="1"/>
</dbReference>
<protein>
    <recommendedName>
        <fullName evidence="3">Lipoprotein</fullName>
    </recommendedName>
</protein>
<name>A0ABU1A0X0_9FLAO</name>
<organism evidence="1 2">
    <name type="scientific">Mesonia profundi</name>
    <dbReference type="NCBI Taxonomy" id="3070998"/>
    <lineage>
        <taxon>Bacteria</taxon>
        <taxon>Pseudomonadati</taxon>
        <taxon>Bacteroidota</taxon>
        <taxon>Flavobacteriia</taxon>
        <taxon>Flavobacteriales</taxon>
        <taxon>Flavobacteriaceae</taxon>
        <taxon>Mesonia</taxon>
    </lineage>
</organism>
<accession>A0ABU1A0X0</accession>
<keyword evidence="2" id="KW-1185">Reference proteome</keyword>
<evidence type="ECO:0000313" key="1">
    <source>
        <dbReference type="EMBL" id="MDQ7916361.1"/>
    </source>
</evidence>
<dbReference type="RefSeq" id="WP_308862984.1">
    <property type="nucleotide sequence ID" value="NZ_JAVHUL010000003.1"/>
</dbReference>
<proteinExistence type="predicted"/>
<dbReference type="Proteomes" id="UP001230915">
    <property type="component" value="Unassembled WGS sequence"/>
</dbReference>
<dbReference type="EMBL" id="JAVHUL010000003">
    <property type="protein sequence ID" value="MDQ7916361.1"/>
    <property type="molecule type" value="Genomic_DNA"/>
</dbReference>
<reference evidence="1 2" key="1">
    <citation type="submission" date="2023-08" db="EMBL/GenBank/DDBJ databases">
        <title>Mesonia sp. MT50, isolated from deep-sea sediment of the Mariana Trench.</title>
        <authorList>
            <person name="Fu H."/>
        </authorList>
    </citation>
    <scope>NUCLEOTIDE SEQUENCE [LARGE SCALE GENOMIC DNA]</scope>
    <source>
        <strain evidence="1 2">MT50</strain>
    </source>
</reference>
<evidence type="ECO:0008006" key="3">
    <source>
        <dbReference type="Google" id="ProtNLM"/>
    </source>
</evidence>
<comment type="caution">
    <text evidence="1">The sequence shown here is derived from an EMBL/GenBank/DDBJ whole genome shotgun (WGS) entry which is preliminary data.</text>
</comment>
<evidence type="ECO:0000313" key="2">
    <source>
        <dbReference type="Proteomes" id="UP001230915"/>
    </source>
</evidence>
<gene>
    <name evidence="1" type="ORF">RBU60_02145</name>
</gene>